<keyword evidence="1" id="KW-0040">ANK repeat</keyword>
<dbReference type="Gene3D" id="1.25.40.20">
    <property type="entry name" value="Ankyrin repeat-containing domain"/>
    <property type="match status" value="1"/>
</dbReference>
<keyword evidence="2" id="KW-1133">Transmembrane helix</keyword>
<gene>
    <name evidence="3" type="ORF">ES676_02085</name>
</gene>
<feature type="transmembrane region" description="Helical" evidence="2">
    <location>
        <begin position="12"/>
        <end position="34"/>
    </location>
</feature>
<dbReference type="Proteomes" id="UP000323324">
    <property type="component" value="Unassembled WGS sequence"/>
</dbReference>
<feature type="repeat" description="ANK" evidence="1">
    <location>
        <begin position="82"/>
        <end position="114"/>
    </location>
</feature>
<evidence type="ECO:0000313" key="3">
    <source>
        <dbReference type="EMBL" id="TYB78189.1"/>
    </source>
</evidence>
<organism evidence="3 4">
    <name type="scientific">Bizionia saleffrena</name>
    <dbReference type="NCBI Taxonomy" id="291189"/>
    <lineage>
        <taxon>Bacteria</taxon>
        <taxon>Pseudomonadati</taxon>
        <taxon>Bacteroidota</taxon>
        <taxon>Flavobacteriia</taxon>
        <taxon>Flavobacteriales</taxon>
        <taxon>Flavobacteriaceae</taxon>
        <taxon>Bizionia</taxon>
    </lineage>
</organism>
<evidence type="ECO:0000313" key="4">
    <source>
        <dbReference type="Proteomes" id="UP000323324"/>
    </source>
</evidence>
<keyword evidence="2" id="KW-0472">Membrane</keyword>
<proteinExistence type="predicted"/>
<evidence type="ECO:0000256" key="1">
    <source>
        <dbReference type="PROSITE-ProRule" id="PRU00023"/>
    </source>
</evidence>
<name>A0A8H2LEZ4_9FLAO</name>
<comment type="caution">
    <text evidence="3">The sequence shown here is derived from an EMBL/GenBank/DDBJ whole genome shotgun (WGS) entry which is preliminary data.</text>
</comment>
<dbReference type="PROSITE" id="PS50297">
    <property type="entry name" value="ANK_REP_REGION"/>
    <property type="match status" value="1"/>
</dbReference>
<dbReference type="Pfam" id="PF12796">
    <property type="entry name" value="Ank_2"/>
    <property type="match status" value="1"/>
</dbReference>
<reference evidence="3 4" key="1">
    <citation type="submission" date="2019-08" db="EMBL/GenBank/DDBJ databases">
        <title>Genomes of Antarctic Bizionia species.</title>
        <authorList>
            <person name="Bowman J.P."/>
        </authorList>
    </citation>
    <scope>NUCLEOTIDE SEQUENCE [LARGE SCALE GENOMIC DNA]</scope>
    <source>
        <strain evidence="3 4">HFD</strain>
    </source>
</reference>
<protein>
    <submittedName>
        <fullName evidence="3">Ankyrin repeat domain-containing protein</fullName>
    </submittedName>
</protein>
<dbReference type="PROSITE" id="PS50088">
    <property type="entry name" value="ANK_REPEAT"/>
    <property type="match status" value="1"/>
</dbReference>
<dbReference type="InterPro" id="IPR036770">
    <property type="entry name" value="Ankyrin_rpt-contain_sf"/>
</dbReference>
<keyword evidence="4" id="KW-1185">Reference proteome</keyword>
<dbReference type="AlphaFoldDB" id="A0A8H2LEZ4"/>
<keyword evidence="2" id="KW-0812">Transmembrane</keyword>
<dbReference type="SUPFAM" id="SSF48403">
    <property type="entry name" value="Ankyrin repeat"/>
    <property type="match status" value="1"/>
</dbReference>
<dbReference type="InterPro" id="IPR002110">
    <property type="entry name" value="Ankyrin_rpt"/>
</dbReference>
<accession>A0A8H2LEZ4</accession>
<sequence>MNKYINHQSKSFIIKISILISAIVFVFSFVTVTAKSIALVVNNNNIETVFNVNSFCIFIVKGDVETVVKLLVRGNISIKKGDGMTPVMYAAKYNRVEISKRFIEKGAALNTESSKGYTARVC</sequence>
<dbReference type="EMBL" id="VSKM01000002">
    <property type="protein sequence ID" value="TYB78189.1"/>
    <property type="molecule type" value="Genomic_DNA"/>
</dbReference>
<evidence type="ECO:0000256" key="2">
    <source>
        <dbReference type="SAM" id="Phobius"/>
    </source>
</evidence>